<feature type="domain" description="VWFA" evidence="3">
    <location>
        <begin position="1"/>
        <end position="76"/>
    </location>
</feature>
<dbReference type="NCBIfam" id="NF041940">
    <property type="entry name" value="choice_anch_X"/>
    <property type="match status" value="2"/>
</dbReference>
<evidence type="ECO:0000313" key="5">
    <source>
        <dbReference type="Proteomes" id="UP001321473"/>
    </source>
</evidence>
<organism evidence="4 5">
    <name type="scientific">Amblyomma americanum</name>
    <name type="common">Lone star tick</name>
    <dbReference type="NCBI Taxonomy" id="6943"/>
    <lineage>
        <taxon>Eukaryota</taxon>
        <taxon>Metazoa</taxon>
        <taxon>Ecdysozoa</taxon>
        <taxon>Arthropoda</taxon>
        <taxon>Chelicerata</taxon>
        <taxon>Arachnida</taxon>
        <taxon>Acari</taxon>
        <taxon>Parasitiformes</taxon>
        <taxon>Ixodida</taxon>
        <taxon>Ixodoidea</taxon>
        <taxon>Ixodidae</taxon>
        <taxon>Amblyomminae</taxon>
        <taxon>Amblyomma</taxon>
    </lineage>
</organism>
<proteinExistence type="predicted"/>
<evidence type="ECO:0000256" key="2">
    <source>
        <dbReference type="SAM" id="Phobius"/>
    </source>
</evidence>
<feature type="compositionally biased region" description="Low complexity" evidence="1">
    <location>
        <begin position="1572"/>
        <end position="1584"/>
    </location>
</feature>
<dbReference type="InterPro" id="IPR013642">
    <property type="entry name" value="CLCA_N"/>
</dbReference>
<evidence type="ECO:0000256" key="1">
    <source>
        <dbReference type="SAM" id="MobiDB-lite"/>
    </source>
</evidence>
<feature type="compositionally biased region" description="Low complexity" evidence="1">
    <location>
        <begin position="531"/>
        <end position="554"/>
    </location>
</feature>
<feature type="transmembrane region" description="Helical" evidence="2">
    <location>
        <begin position="1604"/>
        <end position="1627"/>
    </location>
</feature>
<dbReference type="EMBL" id="JARKHS020017518">
    <property type="protein sequence ID" value="KAK8772938.1"/>
    <property type="molecule type" value="Genomic_DNA"/>
</dbReference>
<feature type="compositionally biased region" description="Polar residues" evidence="1">
    <location>
        <begin position="1585"/>
        <end position="1595"/>
    </location>
</feature>
<evidence type="ECO:0000259" key="3">
    <source>
        <dbReference type="PROSITE" id="PS50234"/>
    </source>
</evidence>
<keyword evidence="5" id="KW-1185">Reference proteome</keyword>
<accession>A0AAQ4EE87</accession>
<name>A0AAQ4EE87_AMBAM</name>
<dbReference type="PANTHER" id="PTHR10579:SF177">
    <property type="entry name" value="CALCIUM-ACTIVATED CHLORIDE CHANNEL REGULATOR 4-LIKE PROTEIN"/>
    <property type="match status" value="1"/>
</dbReference>
<dbReference type="SUPFAM" id="SSF53300">
    <property type="entry name" value="vWA-like"/>
    <property type="match status" value="1"/>
</dbReference>
<feature type="transmembrane region" description="Helical" evidence="2">
    <location>
        <begin position="611"/>
        <end position="628"/>
    </location>
</feature>
<dbReference type="Gene3D" id="3.40.50.410">
    <property type="entry name" value="von Willebrand factor, type A domain"/>
    <property type="match status" value="1"/>
</dbReference>
<protein>
    <recommendedName>
        <fullName evidence="3">VWFA domain-containing protein</fullName>
    </recommendedName>
</protein>
<gene>
    <name evidence="4" type="ORF">V5799_012529</name>
</gene>
<dbReference type="PROSITE" id="PS50234">
    <property type="entry name" value="VWFA"/>
    <property type="match status" value="2"/>
</dbReference>
<dbReference type="InterPro" id="IPR051266">
    <property type="entry name" value="CLCR"/>
</dbReference>
<dbReference type="SMART" id="SM00327">
    <property type="entry name" value="VWA"/>
    <property type="match status" value="1"/>
</dbReference>
<keyword evidence="2" id="KW-1133">Transmembrane helix</keyword>
<reference evidence="4 5" key="1">
    <citation type="journal article" date="2023" name="Arcadia Sci">
        <title>De novo assembly of a long-read Amblyomma americanum tick genome.</title>
        <authorList>
            <person name="Chou S."/>
            <person name="Poskanzer K.E."/>
            <person name="Rollins M."/>
            <person name="Thuy-Boun P.S."/>
        </authorList>
    </citation>
    <scope>NUCLEOTIDE SEQUENCE [LARGE SCALE GENOMIC DNA]</scope>
    <source>
        <strain evidence="4">F_SG_1</strain>
        <tissue evidence="4">Salivary glands</tissue>
    </source>
</reference>
<feature type="region of interest" description="Disordered" evidence="1">
    <location>
        <begin position="531"/>
        <end position="561"/>
    </location>
</feature>
<dbReference type="PANTHER" id="PTHR10579">
    <property type="entry name" value="CALCIUM-ACTIVATED CHLORIDE CHANNEL REGULATOR"/>
    <property type="match status" value="1"/>
</dbReference>
<comment type="caution">
    <text evidence="4">The sequence shown here is derived from an EMBL/GenBank/DDBJ whole genome shotgun (WGS) entry which is preliminary data.</text>
</comment>
<dbReference type="Proteomes" id="UP001321473">
    <property type="component" value="Unassembled WGS sequence"/>
</dbReference>
<dbReference type="InterPro" id="IPR002035">
    <property type="entry name" value="VWF_A"/>
</dbReference>
<evidence type="ECO:0000313" key="4">
    <source>
        <dbReference type="EMBL" id="KAK8772938.1"/>
    </source>
</evidence>
<feature type="domain" description="VWFA" evidence="3">
    <location>
        <begin position="922"/>
        <end position="1098"/>
    </location>
</feature>
<dbReference type="CDD" id="cd00198">
    <property type="entry name" value="vWFA"/>
    <property type="match status" value="1"/>
</dbReference>
<dbReference type="GO" id="GO:0032991">
    <property type="term" value="C:protein-containing complex"/>
    <property type="evidence" value="ECO:0007669"/>
    <property type="project" value="UniProtKB-ARBA"/>
</dbReference>
<feature type="region of interest" description="Disordered" evidence="1">
    <location>
        <begin position="1572"/>
        <end position="1595"/>
    </location>
</feature>
<keyword evidence="2" id="KW-0472">Membrane</keyword>
<keyword evidence="2" id="KW-0812">Transmembrane</keyword>
<dbReference type="Pfam" id="PF00092">
    <property type="entry name" value="VWA"/>
    <property type="match status" value="1"/>
</dbReference>
<feature type="transmembrane region" description="Helical" evidence="2">
    <location>
        <begin position="573"/>
        <end position="599"/>
    </location>
</feature>
<sequence length="1652" mass="179057">MIVLISDSEENESPRIADVKADLVKAKVTVSTIAMGSSADKKLEELAVETKAKAFSFEDGQRDTASGMEKAFVASTTSQSDEAAQRSTELVDTTTSFKSRATRAFILEEGLGDTVVIVERTTQTSVPIIVWLVDPSGTKCNACSVERKGNRWTISIPNSPKAGLWQLNVQSSSSEEIEINIQVKSQPKDQDDEPIRATCHMASLNVPNMRAAIILAQVRKGKKIVLNADVTAEVSRPKPHPKVSVKLNDDGFDPDLQANDGTYSGYFTKFVGKGRYAVTAHVSGHKNVGLAEPKHGSGSSFMTTTMLTLSTDADPDADLEYSIDDFVVVNTTAEAENATSVATQEVDSFQRVAQGGSFQVTEDIQEAQVPPGDIRDLAVSEIRPGQNETILVKLTWTWPGAHLTSGNASSIEIRASKDDDKLKTDFEKQIEITTAHVVEGNLDPLPSGARHEVTLSLPKSFATPRADGAVNWRAFLAARVFNSDRLNSTTSNIVPVSYSPPEMTTTVATTTVATTTQATTTEATTTVATTTEAATAQPTTAQPTTSEASSATAPSAPPDVVQGRQVSGPFTKLWMWILIGGVAAVIVIAIVSVVAVAGVERGKKKADMGRRLQIATALLCLLMNAASLEIDTADGGYKNLLIAIHKDVPYNESIVTNLKELLQASSEFLHRATNGRVYFKHVTIHLPNTWPKRSSAQPLSSSSFERSDVRVELPGSVHEDRPFTKQARPCGQPGDFIQIPPAFLAELKGSTASKYINPAYVFVHEWAHYRYGVFDEYGSQDDDTYPLTYCVDGKVRLNSCSKNIRFVAMTANGERCTHLKDNCQFVKNCTVKIIAPRRDVIESSIMFMPYQSNISQFCDSSKGNRQHNQFAPNKHNRICNGKSTWDVIIENEDFQKVPRSDMSKRIRVSFDETQQKEVLPQRVVLVLDVSSSMNDNNRLVFLKEAAERYIRDIPDGTKRLAIVSFSTTAKVEHPLMPVNVNTRQGFLKAVKDLQTIYYTCIGCGLTKALEVLTTRDETPEGGVIVLMSDGGENKSPTIYDMKPKLIASKVVVSTMALGATADNKLEELAIETKAKSFALQDLQGKTASQMESAFVEATTSQTDEASGRINQVIAAEMTFRARLKKEFTLERSLGNNTVVIVERVGTSVGPFVVWLVDPDGNKCQAQTCRESMAGKLQTISIPSPAKAGTWVLYVETSRSDEVEVNIQVKSQAKDLNDEPIRSSCRMASLKVAKPNQAIILTDVRKGKKIVLNAEVTAEVFRPKAPHKVTVRLSDDGKDPDIVANDGTYSAYFTAFNGKGRYAVTAHVTGHNKTRLVDPKPGSGSSFTTVSAMLTSTVDPDLDDDNEYSIDDFIIVNTTSEAENATSTAGQEVDAFQRVASGGSFQVTEDIQEAQVPPGDIRDLSVSEIRPEQNNTLLVKLTWTWPGAHLTSGNASSIKIRASKDDAKLKTDFEKQIEITTAHVVEGNLDPLPSGATHEVTLSLPKSFATPRADGAVNWRAFLAARVFNSDGLNSTTSNIVPVSYTPPDVTTTVATTTVATTTQATTTEATTTEATTTMATTTVVTTTVATTTQPTTTEAATTTAPSTPSGADQGRQTSGHFTKLWMWILIGGIAAVVVIAIVVGVLIKRSSRNSRIYNFLVSRSQGRAQVPA</sequence>
<dbReference type="Pfam" id="PF08434">
    <property type="entry name" value="CLCA"/>
    <property type="match status" value="1"/>
</dbReference>
<dbReference type="InterPro" id="IPR036465">
    <property type="entry name" value="vWFA_dom_sf"/>
</dbReference>